<evidence type="ECO:0000313" key="1">
    <source>
        <dbReference type="EMBL" id="RVT97174.1"/>
    </source>
</evidence>
<reference evidence="1 2" key="1">
    <citation type="submission" date="2019-01" db="EMBL/GenBank/DDBJ databases">
        <authorList>
            <person name="Chen W.-M."/>
        </authorList>
    </citation>
    <scope>NUCLEOTIDE SEQUENCE [LARGE SCALE GENOMIC DNA]</scope>
    <source>
        <strain evidence="1 2">YBJ-36</strain>
    </source>
</reference>
<name>A0A3S2UJB5_9SPHI</name>
<dbReference type="Gene3D" id="3.80.10.10">
    <property type="entry name" value="Ribonuclease Inhibitor"/>
    <property type="match status" value="1"/>
</dbReference>
<proteinExistence type="predicted"/>
<sequence>MLTSQDIKIGIWRFNDGFWPKPFNIEDAEVYRAERLVLDTSTLNPEFNLLSPSKKKELRSAWQKTLPKLINTKYLFIAHQVDQNFFEAICDMPNLEGLYIKWSKVIDISCFENLFKLKHLYFGSTPGLTNLKGIERLSSLISIELENFKSIYDYRALGELTGLESLIITGDINNSRAKMLSLDFLQRLSKLKVLVLDVSLGDKSLEPLFYLKDMVKLYLPDRLYKGYEKQALLNKFPNLQYGDLLDRRA</sequence>
<dbReference type="EMBL" id="SACK01000013">
    <property type="protein sequence ID" value="RVT97174.1"/>
    <property type="molecule type" value="Genomic_DNA"/>
</dbReference>
<keyword evidence="2" id="KW-1185">Reference proteome</keyword>
<accession>A0A3S2UJB5</accession>
<protein>
    <recommendedName>
        <fullName evidence="3">Leucine-rich repeat domain-containing protein</fullName>
    </recommendedName>
</protein>
<evidence type="ECO:0000313" key="2">
    <source>
        <dbReference type="Proteomes" id="UP000282759"/>
    </source>
</evidence>
<dbReference type="RefSeq" id="WP_127708102.1">
    <property type="nucleotide sequence ID" value="NZ_SACK01000013.1"/>
</dbReference>
<organism evidence="1 2">
    <name type="scientific">Mucilaginibacter limnophilus</name>
    <dbReference type="NCBI Taxonomy" id="1932778"/>
    <lineage>
        <taxon>Bacteria</taxon>
        <taxon>Pseudomonadati</taxon>
        <taxon>Bacteroidota</taxon>
        <taxon>Sphingobacteriia</taxon>
        <taxon>Sphingobacteriales</taxon>
        <taxon>Sphingobacteriaceae</taxon>
        <taxon>Mucilaginibacter</taxon>
    </lineage>
</organism>
<dbReference type="OrthoDB" id="5965518at2"/>
<gene>
    <name evidence="1" type="ORF">EOD41_19390</name>
</gene>
<dbReference type="InterPro" id="IPR032675">
    <property type="entry name" value="LRR_dom_sf"/>
</dbReference>
<comment type="caution">
    <text evidence="1">The sequence shown here is derived from an EMBL/GenBank/DDBJ whole genome shotgun (WGS) entry which is preliminary data.</text>
</comment>
<dbReference type="Proteomes" id="UP000282759">
    <property type="component" value="Unassembled WGS sequence"/>
</dbReference>
<dbReference type="SUPFAM" id="SSF52058">
    <property type="entry name" value="L domain-like"/>
    <property type="match status" value="1"/>
</dbReference>
<evidence type="ECO:0008006" key="3">
    <source>
        <dbReference type="Google" id="ProtNLM"/>
    </source>
</evidence>
<dbReference type="AlphaFoldDB" id="A0A3S2UJB5"/>